<dbReference type="Pfam" id="PF01368">
    <property type="entry name" value="DHH"/>
    <property type="match status" value="1"/>
</dbReference>
<feature type="coiled-coil region" evidence="6">
    <location>
        <begin position="307"/>
        <end position="334"/>
    </location>
</feature>
<gene>
    <name evidence="10" type="ORF">SAMN05444281_0088</name>
</gene>
<evidence type="ECO:0000313" key="11">
    <source>
        <dbReference type="Proteomes" id="UP000184109"/>
    </source>
</evidence>
<dbReference type="Gene3D" id="3.10.310.30">
    <property type="match status" value="1"/>
</dbReference>
<feature type="domain" description="DDH" evidence="7">
    <location>
        <begin position="79"/>
        <end position="228"/>
    </location>
</feature>
<dbReference type="SUPFAM" id="SSF64182">
    <property type="entry name" value="DHH phosphoesterases"/>
    <property type="match status" value="1"/>
</dbReference>
<dbReference type="Proteomes" id="UP000184109">
    <property type="component" value="Unassembled WGS sequence"/>
</dbReference>
<feature type="domain" description="DHHA1" evidence="8">
    <location>
        <begin position="348"/>
        <end position="439"/>
    </location>
</feature>
<dbReference type="RefSeq" id="WP_073117711.1">
    <property type="nucleotide sequence ID" value="NZ_BMEN01000005.1"/>
</dbReference>
<keyword evidence="5 10" id="KW-0269">Exonuclease</keyword>
<evidence type="ECO:0000259" key="8">
    <source>
        <dbReference type="Pfam" id="PF02272"/>
    </source>
</evidence>
<keyword evidence="11" id="KW-1185">Reference proteome</keyword>
<dbReference type="OrthoDB" id="9809852at2"/>
<feature type="domain" description="RecJ OB" evidence="9">
    <location>
        <begin position="452"/>
        <end position="567"/>
    </location>
</feature>
<keyword evidence="4" id="KW-0378">Hydrolase</keyword>
<dbReference type="InterPro" id="IPR041122">
    <property type="entry name" value="RecJ_OB"/>
</dbReference>
<proteinExistence type="inferred from homology"/>
<dbReference type="AlphaFoldDB" id="A0A1M5S3L9"/>
<evidence type="ECO:0000313" key="10">
    <source>
        <dbReference type="EMBL" id="SHH32543.1"/>
    </source>
</evidence>
<evidence type="ECO:0000259" key="7">
    <source>
        <dbReference type="Pfam" id="PF01368"/>
    </source>
</evidence>
<evidence type="ECO:0000256" key="6">
    <source>
        <dbReference type="SAM" id="Coils"/>
    </source>
</evidence>
<dbReference type="Pfam" id="PF17768">
    <property type="entry name" value="RecJ_OB"/>
    <property type="match status" value="1"/>
</dbReference>
<dbReference type="NCBIfam" id="TIGR00644">
    <property type="entry name" value="recJ"/>
    <property type="match status" value="1"/>
</dbReference>
<organism evidence="10 11">
    <name type="scientific">Wenyingzhuangia marina</name>
    <dbReference type="NCBI Taxonomy" id="1195760"/>
    <lineage>
        <taxon>Bacteria</taxon>
        <taxon>Pseudomonadati</taxon>
        <taxon>Bacteroidota</taxon>
        <taxon>Flavobacteriia</taxon>
        <taxon>Flavobacteriales</taxon>
        <taxon>Flavobacteriaceae</taxon>
        <taxon>Wenyingzhuangia</taxon>
    </lineage>
</organism>
<accession>A0A1M5S3L9</accession>
<dbReference type="Gene3D" id="3.90.1640.30">
    <property type="match status" value="1"/>
</dbReference>
<dbReference type="InterPro" id="IPR003156">
    <property type="entry name" value="DHHA1_dom"/>
</dbReference>
<dbReference type="EMBL" id="FQXQ01000001">
    <property type="protein sequence ID" value="SHH32543.1"/>
    <property type="molecule type" value="Genomic_DNA"/>
</dbReference>
<evidence type="ECO:0000256" key="3">
    <source>
        <dbReference type="ARBA" id="ARBA00022722"/>
    </source>
</evidence>
<dbReference type="InterPro" id="IPR001667">
    <property type="entry name" value="DDH_dom"/>
</dbReference>
<dbReference type="GO" id="GO:0006310">
    <property type="term" value="P:DNA recombination"/>
    <property type="evidence" value="ECO:0007669"/>
    <property type="project" value="InterPro"/>
</dbReference>
<dbReference type="PANTHER" id="PTHR30255">
    <property type="entry name" value="SINGLE-STRANDED-DNA-SPECIFIC EXONUCLEASE RECJ"/>
    <property type="match status" value="1"/>
</dbReference>
<evidence type="ECO:0000256" key="5">
    <source>
        <dbReference type="ARBA" id="ARBA00022839"/>
    </source>
</evidence>
<protein>
    <recommendedName>
        <fullName evidence="2">Single-stranded-DNA-specific exonuclease RecJ</fullName>
    </recommendedName>
</protein>
<dbReference type="PANTHER" id="PTHR30255:SF2">
    <property type="entry name" value="SINGLE-STRANDED-DNA-SPECIFIC EXONUCLEASE RECJ"/>
    <property type="match status" value="1"/>
</dbReference>
<dbReference type="InterPro" id="IPR038763">
    <property type="entry name" value="DHH_sf"/>
</dbReference>
<dbReference type="STRING" id="1195760.SAMN05444281_0088"/>
<dbReference type="GO" id="GO:0008409">
    <property type="term" value="F:5'-3' exonuclease activity"/>
    <property type="evidence" value="ECO:0007669"/>
    <property type="project" value="InterPro"/>
</dbReference>
<keyword evidence="3" id="KW-0540">Nuclease</keyword>
<evidence type="ECO:0000259" key="9">
    <source>
        <dbReference type="Pfam" id="PF17768"/>
    </source>
</evidence>
<reference evidence="11" key="1">
    <citation type="submission" date="2016-11" db="EMBL/GenBank/DDBJ databases">
        <authorList>
            <person name="Varghese N."/>
            <person name="Submissions S."/>
        </authorList>
    </citation>
    <scope>NUCLEOTIDE SEQUENCE [LARGE SCALE GENOMIC DNA]</scope>
    <source>
        <strain evidence="11">DSM 100572</strain>
    </source>
</reference>
<evidence type="ECO:0000256" key="4">
    <source>
        <dbReference type="ARBA" id="ARBA00022801"/>
    </source>
</evidence>
<dbReference type="GO" id="GO:0006281">
    <property type="term" value="P:DNA repair"/>
    <property type="evidence" value="ECO:0007669"/>
    <property type="project" value="InterPro"/>
</dbReference>
<dbReference type="InterPro" id="IPR004610">
    <property type="entry name" value="RecJ"/>
</dbReference>
<dbReference type="InterPro" id="IPR051673">
    <property type="entry name" value="SSDNA_exonuclease_RecJ"/>
</dbReference>
<evidence type="ECO:0000256" key="2">
    <source>
        <dbReference type="ARBA" id="ARBA00019841"/>
    </source>
</evidence>
<dbReference type="Pfam" id="PF02272">
    <property type="entry name" value="DHHA1"/>
    <property type="match status" value="1"/>
</dbReference>
<keyword evidence="6" id="KW-0175">Coiled coil</keyword>
<dbReference type="GO" id="GO:0003676">
    <property type="term" value="F:nucleic acid binding"/>
    <property type="evidence" value="ECO:0007669"/>
    <property type="project" value="InterPro"/>
</dbReference>
<evidence type="ECO:0000256" key="1">
    <source>
        <dbReference type="ARBA" id="ARBA00005915"/>
    </source>
</evidence>
<sequence>MRWISKPKPNQETVLSLSNSLGIDKVLATLLVQRGVDTFEKAKSFFRPNLAELHNPFLMKGMEAAVQRIFDAIENNETIMVFGDYDVDGTTAVALMSSYLLTLHPNVVTYIPDRYAEGYGISTQGIDFADDNNISLIIALDCGIKAIDKVAYAKEKNIDFIICDHHRPGANVPDAVAVLDPKQTDCHYPFDELSGCGVGFKVIQAIAQVQEQPFEELIPYLDLLAVSIAADIVPMDGENRILAYHGLKVINSNPRPGIKAVLEQIQKTELTITDVVFMIAPRINAAGRMKQGIHAVELLTEQDMNLAKKFAREIDQYNADRKELDKKITDEAIQQIRENNEEQNSTSVVFCETWHKGVIGIVASRLIENYYRPTLVFTKSGEKLAASARSVKGFDVYNALEACSEHIEQFGGHKYAAGLTLLPENYTAFKRAFEQVVKETLSEEQKTPEIILDAEVDLIDLNPKFYRILSQFAPFGPANMKPVFKATGLRDNGYGKRIGKVENENDLPEHLRLNIIYGADDKTYNAIGFGMGNQLEDIVNAETFEAAFTLEENNWNGYTSLQLMLKDVRVTE</sequence>
<comment type="similarity">
    <text evidence="1">Belongs to the RecJ family.</text>
</comment>
<name>A0A1M5S3L9_9FLAO</name>